<evidence type="ECO:0000256" key="2">
    <source>
        <dbReference type="ARBA" id="ARBA00004496"/>
    </source>
</evidence>
<dbReference type="EMBL" id="UYRS01018447">
    <property type="protein sequence ID" value="VDK35729.1"/>
    <property type="molecule type" value="Genomic_DNA"/>
</dbReference>
<feature type="region of interest" description="Disordered" evidence="12">
    <location>
        <begin position="326"/>
        <end position="356"/>
    </location>
</feature>
<reference evidence="14 15" key="2">
    <citation type="submission" date="2018-11" db="EMBL/GenBank/DDBJ databases">
        <authorList>
            <consortium name="Pathogen Informatics"/>
        </authorList>
    </citation>
    <scope>NUCLEOTIDE SEQUENCE [LARGE SCALE GENOMIC DNA]</scope>
</reference>
<dbReference type="InterPro" id="IPR011989">
    <property type="entry name" value="ARM-like"/>
</dbReference>
<dbReference type="AlphaFoldDB" id="A0A0R3W6L0"/>
<dbReference type="Pfam" id="PF25574">
    <property type="entry name" value="TPR_IMB1"/>
    <property type="match status" value="1"/>
</dbReference>
<dbReference type="InterPro" id="IPR040122">
    <property type="entry name" value="Importin_beta"/>
</dbReference>
<feature type="domain" description="Importin N-terminal" evidence="13">
    <location>
        <begin position="31"/>
        <end position="99"/>
    </location>
</feature>
<evidence type="ECO:0000256" key="6">
    <source>
        <dbReference type="ARBA" id="ARBA00022927"/>
    </source>
</evidence>
<evidence type="ECO:0000256" key="9">
    <source>
        <dbReference type="ARBA" id="ARBA00067327"/>
    </source>
</evidence>
<dbReference type="OrthoDB" id="951172at2759"/>
<dbReference type="GO" id="GO:0005737">
    <property type="term" value="C:cytoplasm"/>
    <property type="evidence" value="ECO:0007669"/>
    <property type="project" value="UniProtKB-SubCell"/>
</dbReference>
<gene>
    <name evidence="14" type="ORF">TASK_LOCUS5847</name>
</gene>
<dbReference type="Pfam" id="PF03810">
    <property type="entry name" value="IBN_N"/>
    <property type="match status" value="1"/>
</dbReference>
<name>A0A0R3W6L0_TAEAS</name>
<accession>A0A0R3W6L0</accession>
<dbReference type="InterPro" id="IPR016024">
    <property type="entry name" value="ARM-type_fold"/>
</dbReference>
<keyword evidence="15" id="KW-1185">Reference proteome</keyword>
<evidence type="ECO:0000256" key="4">
    <source>
        <dbReference type="ARBA" id="ARBA00022490"/>
    </source>
</evidence>
<dbReference type="InterPro" id="IPR058584">
    <property type="entry name" value="IMB1_TNPO1-like_TPR"/>
</dbReference>
<keyword evidence="7" id="KW-0539">Nucleus</keyword>
<feature type="compositionally biased region" description="Basic and acidic residues" evidence="12">
    <location>
        <begin position="326"/>
        <end position="335"/>
    </location>
</feature>
<dbReference type="PANTHER" id="PTHR10527">
    <property type="entry name" value="IMPORTIN BETA"/>
    <property type="match status" value="1"/>
</dbReference>
<sequence>MTWVPQESDIKGILDLLHTSQTGDTNAQRRVHETLNTLSNSPDFAKYLMFIFSKMTSEDEYTRSMSGLILKNHLASTYNKQPPDVIACVKEEALRSMNDPHPLIRSTAGTLITTLVSVGGLQSWPQVIPQLIQSLTTHDPYLLQGTFDALKKICEDSKDELEDDSFFSVLDELIPKFIQFFSHPHPKIRSLALHCANQFISNQSRAFMNHIDDFLRALFALADDSSKEVVKLVCSAFVFLVEVRVDVLLPHMPNIIEYILLRTQDTDEATALEACEFWLSLSDAPLCFQVLSGYLDRLIPVLVRGMKYSESDLALLSNDLDNDSHVPDKDSDIKPRFHKPRNRMQGDEDGDEDDDDDEYVSNWTLRKCSAAALDVLANVFHSEILQYLLPTTKEYLLSQDWRYRESAILVLGAIAEGCMNDMVPYLPDLCTIFIKALADPKPLIRSIACWTLSRYANWIVGQPHDQYLRPLVGELLNRILDTNKRVQESACSAFATLEEEAGTDLCPYLDHILQTLVTALGQYQHKNLIILYDAIGTLADSVGHNLYKKDYEDLLMPALFAKWNNLRDDDKDLFPLLECLSSVATALGIGFLPYCAPVFNRCVALVEKTIQQSIANAQQPELYEQPDKDFMVVSLDLLSGIAEGLGNHIEPLMANSNLVSLLHQCAQDQQPDVRQSTFALLGDLTKVCFAHIKPQVGAFMTVLAQNLSSPNISVCNNAIWAIGEICMQMVSMLWRHRRSFNGNCAQRILYLGDEMQPYASLFIQPLVEIINRQNAPKTLHENAAITIGRLGYVCPSEISSFLSLFIRAWCLSLRNIRDNEEKDSAFRGICNVITLNPQGVVNEFLFFCDAVASWNNPKDDLKQRFYSILVAFKTEVGEEAWGKFWAQCPPMLRNRLNSHCRCFCCCCAATVATLLPLIINASACCPLSVRLLVRFIVYLSVFLHLRLPSHFSSTRRLFWPQSSLLLPESTSTANSLI</sequence>
<dbReference type="SUPFAM" id="SSF48371">
    <property type="entry name" value="ARM repeat"/>
    <property type="match status" value="1"/>
</dbReference>
<evidence type="ECO:0000256" key="11">
    <source>
        <dbReference type="ARBA" id="ARBA00080641"/>
    </source>
</evidence>
<dbReference type="Proteomes" id="UP000282613">
    <property type="component" value="Unassembled WGS sequence"/>
</dbReference>
<keyword evidence="3" id="KW-0813">Transport</keyword>
<dbReference type="GO" id="GO:0031267">
    <property type="term" value="F:small GTPase binding"/>
    <property type="evidence" value="ECO:0007669"/>
    <property type="project" value="InterPro"/>
</dbReference>
<evidence type="ECO:0000256" key="7">
    <source>
        <dbReference type="ARBA" id="ARBA00023242"/>
    </source>
</evidence>
<evidence type="ECO:0000256" key="8">
    <source>
        <dbReference type="ARBA" id="ARBA00038423"/>
    </source>
</evidence>
<dbReference type="STRING" id="60517.A0A0R3W6L0"/>
<keyword evidence="5" id="KW-0677">Repeat</keyword>
<keyword evidence="4" id="KW-0963">Cytoplasm</keyword>
<dbReference type="FunFam" id="1.25.10.10:FF:000028">
    <property type="entry name" value="Transportin-1 isoform 1"/>
    <property type="match status" value="1"/>
</dbReference>
<evidence type="ECO:0000256" key="5">
    <source>
        <dbReference type="ARBA" id="ARBA00022737"/>
    </source>
</evidence>
<dbReference type="PROSITE" id="PS50166">
    <property type="entry name" value="IMPORTIN_B_NT"/>
    <property type="match status" value="1"/>
</dbReference>
<dbReference type="InterPro" id="IPR001494">
    <property type="entry name" value="Importin-beta_N"/>
</dbReference>
<organism evidence="16">
    <name type="scientific">Taenia asiatica</name>
    <name type="common">Asian tapeworm</name>
    <dbReference type="NCBI Taxonomy" id="60517"/>
    <lineage>
        <taxon>Eukaryota</taxon>
        <taxon>Metazoa</taxon>
        <taxon>Spiralia</taxon>
        <taxon>Lophotrochozoa</taxon>
        <taxon>Platyhelminthes</taxon>
        <taxon>Cestoda</taxon>
        <taxon>Eucestoda</taxon>
        <taxon>Cyclophyllidea</taxon>
        <taxon>Taeniidae</taxon>
        <taxon>Taenia</taxon>
    </lineage>
</organism>
<proteinExistence type="inferred from homology"/>
<evidence type="ECO:0000256" key="12">
    <source>
        <dbReference type="SAM" id="MobiDB-lite"/>
    </source>
</evidence>
<feature type="compositionally biased region" description="Acidic residues" evidence="12">
    <location>
        <begin position="347"/>
        <end position="356"/>
    </location>
</feature>
<evidence type="ECO:0000259" key="13">
    <source>
        <dbReference type="PROSITE" id="PS50166"/>
    </source>
</evidence>
<dbReference type="WBParaSite" id="TASK_0000584601-mRNA-1">
    <property type="protein sequence ID" value="TASK_0000584601-mRNA-1"/>
    <property type="gene ID" value="TASK_0000584601"/>
</dbReference>
<dbReference type="GO" id="GO:0006606">
    <property type="term" value="P:protein import into nucleus"/>
    <property type="evidence" value="ECO:0007669"/>
    <property type="project" value="InterPro"/>
</dbReference>
<evidence type="ECO:0000256" key="3">
    <source>
        <dbReference type="ARBA" id="ARBA00022448"/>
    </source>
</evidence>
<reference evidence="16" key="1">
    <citation type="submission" date="2017-02" db="UniProtKB">
        <authorList>
            <consortium name="WormBaseParasite"/>
        </authorList>
    </citation>
    <scope>IDENTIFICATION</scope>
</reference>
<evidence type="ECO:0000313" key="14">
    <source>
        <dbReference type="EMBL" id="VDK35729.1"/>
    </source>
</evidence>
<evidence type="ECO:0000256" key="10">
    <source>
        <dbReference type="ARBA" id="ARBA00076938"/>
    </source>
</evidence>
<evidence type="ECO:0000256" key="1">
    <source>
        <dbReference type="ARBA" id="ARBA00004123"/>
    </source>
</evidence>
<comment type="similarity">
    <text evidence="8">Belongs to the importin beta family. Importin beta-2 subfamily.</text>
</comment>
<dbReference type="Gene3D" id="1.25.10.10">
    <property type="entry name" value="Leucine-rich Repeat Variant"/>
    <property type="match status" value="1"/>
</dbReference>
<protein>
    <recommendedName>
        <fullName evidence="9">Transportin-1</fullName>
    </recommendedName>
    <alternativeName>
        <fullName evidence="10">Importin beta-2</fullName>
    </alternativeName>
    <alternativeName>
        <fullName evidence="11">Karyopherin beta-2</fullName>
    </alternativeName>
</protein>
<dbReference type="Pfam" id="PF13513">
    <property type="entry name" value="HEAT_EZ"/>
    <property type="match status" value="1"/>
</dbReference>
<evidence type="ECO:0000313" key="15">
    <source>
        <dbReference type="Proteomes" id="UP000282613"/>
    </source>
</evidence>
<keyword evidence="6" id="KW-0653">Protein transport</keyword>
<comment type="subcellular location">
    <subcellularLocation>
        <location evidence="2">Cytoplasm</location>
    </subcellularLocation>
    <subcellularLocation>
        <location evidence="1">Nucleus</location>
    </subcellularLocation>
</comment>
<evidence type="ECO:0000313" key="16">
    <source>
        <dbReference type="WBParaSite" id="TASK_0000584601-mRNA-1"/>
    </source>
</evidence>
<dbReference type="GO" id="GO:0031981">
    <property type="term" value="C:nuclear lumen"/>
    <property type="evidence" value="ECO:0007669"/>
    <property type="project" value="UniProtKB-ARBA"/>
</dbReference>